<dbReference type="RefSeq" id="WP_129241674.1">
    <property type="nucleotide sequence ID" value="NZ_UFQC01000014.1"/>
</dbReference>
<dbReference type="GO" id="GO:0005737">
    <property type="term" value="C:cytoplasm"/>
    <property type="evidence" value="ECO:0007669"/>
    <property type="project" value="TreeGrafter"/>
</dbReference>
<feature type="domain" description="FAD dependent oxidoreductase" evidence="2">
    <location>
        <begin position="26"/>
        <end position="388"/>
    </location>
</feature>
<evidence type="ECO:0000256" key="1">
    <source>
        <dbReference type="ARBA" id="ARBA00023002"/>
    </source>
</evidence>
<evidence type="ECO:0000313" key="3">
    <source>
        <dbReference type="EMBL" id="SSW68244.1"/>
    </source>
</evidence>
<dbReference type="Pfam" id="PF01266">
    <property type="entry name" value="DAO"/>
    <property type="match status" value="1"/>
</dbReference>
<dbReference type="PANTHER" id="PTHR13847">
    <property type="entry name" value="SARCOSINE DEHYDROGENASE-RELATED"/>
    <property type="match status" value="1"/>
</dbReference>
<reference evidence="3 4" key="1">
    <citation type="submission" date="2018-07" db="EMBL/GenBank/DDBJ databases">
        <authorList>
            <person name="Peeters C."/>
        </authorList>
    </citation>
    <scope>NUCLEOTIDE SEQUENCE [LARGE SCALE GENOMIC DNA]</scope>
    <source>
        <strain evidence="3 4">LMG 30378</strain>
    </source>
</reference>
<sequence length="464" mass="50440">MSSLWWDQARGKEPASSPLRGAVRADVCIVGGGYTGLWTALQLRERAPDLDIVLLEARECGSGASGRNGGFMLSWAAKFETLLKVCGKDEALRLLAESERIASDVADYLQRHEVDAHLRQDGWLWTASNTAQIGSWAPCVELLARHGQEPFVELPVEDVQRMSGSARHLAGVYARTSATVHPGRYVRGLRRIALAKGVRIFEHSPMRALRARAGPTVLTEHGELRAAKVVLAMNAWSTHFRELNNGVVVVGSDLVATPSCPEMLEKIGLTSGAAISDSRLFTNYYRNTVDGAMVFGRGGGDFAFNGRIGDLYEGASRFAREVSEILYRFYPELARVGTVRSWSGPIDRSLDGLPCFGHLGGHPDIVYGYGYSGNGVGPTYLGGKFLASMVLESDDAWRRSPLARGVRGRFPPEPFRYIGSRMVKAALVRKEAAEDRGRAPARLDTMLAGLAPGGLVPVGTKKEP</sequence>
<dbReference type="SUPFAM" id="SSF51905">
    <property type="entry name" value="FAD/NAD(P)-binding domain"/>
    <property type="match status" value="1"/>
</dbReference>
<dbReference type="Gene3D" id="3.50.50.60">
    <property type="entry name" value="FAD/NAD(P)-binding domain"/>
    <property type="match status" value="1"/>
</dbReference>
<dbReference type="EC" id="1.4.3.-" evidence="3"/>
<dbReference type="EMBL" id="UFQC01000014">
    <property type="protein sequence ID" value="SSW68244.1"/>
    <property type="molecule type" value="Genomic_DNA"/>
</dbReference>
<dbReference type="InterPro" id="IPR006076">
    <property type="entry name" value="FAD-dep_OxRdtase"/>
</dbReference>
<organism evidence="3 4">
    <name type="scientific">Achromobacter veterisilvae</name>
    <dbReference type="NCBI Taxonomy" id="2069367"/>
    <lineage>
        <taxon>Bacteria</taxon>
        <taxon>Pseudomonadati</taxon>
        <taxon>Pseudomonadota</taxon>
        <taxon>Betaproteobacteria</taxon>
        <taxon>Burkholderiales</taxon>
        <taxon>Alcaligenaceae</taxon>
        <taxon>Achromobacter</taxon>
    </lineage>
</organism>
<protein>
    <submittedName>
        <fullName evidence="3">Gamma-glutamylputrescine oxidoreductase</fullName>
        <ecNumber evidence="3">1.4.3.-</ecNumber>
    </submittedName>
</protein>
<dbReference type="Proteomes" id="UP000289465">
    <property type="component" value="Unassembled WGS sequence"/>
</dbReference>
<dbReference type="OrthoDB" id="9342835at2"/>
<dbReference type="InterPro" id="IPR036188">
    <property type="entry name" value="FAD/NAD-bd_sf"/>
</dbReference>
<name>A0A446CK07_9BURK</name>
<proteinExistence type="predicted"/>
<dbReference type="AlphaFoldDB" id="A0A446CK07"/>
<keyword evidence="1 3" id="KW-0560">Oxidoreductase</keyword>
<evidence type="ECO:0000313" key="4">
    <source>
        <dbReference type="Proteomes" id="UP000289465"/>
    </source>
</evidence>
<dbReference type="PANTHER" id="PTHR13847:SF285">
    <property type="entry name" value="FAD DEPENDENT OXIDOREDUCTASE DOMAIN-CONTAINING PROTEIN"/>
    <property type="match status" value="1"/>
</dbReference>
<gene>
    <name evidence="3" type="primary">puuB_5</name>
    <name evidence="3" type="ORF">AVE30378_02980</name>
</gene>
<dbReference type="GO" id="GO:0016491">
    <property type="term" value="F:oxidoreductase activity"/>
    <property type="evidence" value="ECO:0007669"/>
    <property type="project" value="UniProtKB-KW"/>
</dbReference>
<evidence type="ECO:0000259" key="2">
    <source>
        <dbReference type="Pfam" id="PF01266"/>
    </source>
</evidence>
<dbReference type="Gene3D" id="3.30.9.10">
    <property type="entry name" value="D-Amino Acid Oxidase, subunit A, domain 2"/>
    <property type="match status" value="1"/>
</dbReference>
<accession>A0A446CK07</accession>